<comment type="similarity">
    <text evidence="1">Belongs to the glycosyl hydrolase 13 family.</text>
</comment>
<gene>
    <name evidence="3" type="primary">pulA</name>
    <name evidence="3" type="ORF">KDA27_17800</name>
</gene>
<dbReference type="InterPro" id="IPR013783">
    <property type="entry name" value="Ig-like_fold"/>
</dbReference>
<dbReference type="Gene3D" id="2.60.40.1180">
    <property type="entry name" value="Golgi alpha-mannosidase II"/>
    <property type="match status" value="1"/>
</dbReference>
<dbReference type="InterPro" id="IPR011839">
    <property type="entry name" value="Pullul_strch"/>
</dbReference>
<dbReference type="Pfam" id="PF11852">
    <property type="entry name" value="Pullul_strch_C"/>
    <property type="match status" value="1"/>
</dbReference>
<dbReference type="NCBIfam" id="TIGR02103">
    <property type="entry name" value="pullul_strch"/>
    <property type="match status" value="1"/>
</dbReference>
<proteinExistence type="inferred from homology"/>
<dbReference type="CDD" id="cd11341">
    <property type="entry name" value="AmyAc_Pullulanase_LD-like"/>
    <property type="match status" value="1"/>
</dbReference>
<dbReference type="GO" id="GO:0005975">
    <property type="term" value="P:carbohydrate metabolic process"/>
    <property type="evidence" value="ECO:0007669"/>
    <property type="project" value="InterPro"/>
</dbReference>
<dbReference type="Gene3D" id="3.20.20.80">
    <property type="entry name" value="Glycosidases"/>
    <property type="match status" value="1"/>
</dbReference>
<dbReference type="InterPro" id="IPR006047">
    <property type="entry name" value="GH13_cat_dom"/>
</dbReference>
<dbReference type="Gene3D" id="2.60.40.1130">
    <property type="entry name" value="Rab geranylgeranyltransferase alpha-subunit, insert domain"/>
    <property type="match status" value="1"/>
</dbReference>
<dbReference type="InterPro" id="IPR014756">
    <property type="entry name" value="Ig_E-set"/>
</dbReference>
<dbReference type="AlphaFoldDB" id="A0A956NEJ6"/>
<dbReference type="InterPro" id="IPR013780">
    <property type="entry name" value="Glyco_hydro_b"/>
</dbReference>
<dbReference type="Pfam" id="PF17967">
    <property type="entry name" value="Pullulanase_N2"/>
    <property type="match status" value="1"/>
</dbReference>
<dbReference type="InterPro" id="IPR024561">
    <property type="entry name" value="Pullul_strch_C"/>
</dbReference>
<comment type="caution">
    <text evidence="3">The sequence shown here is derived from an EMBL/GenBank/DDBJ whole genome shotgun (WGS) entry which is preliminary data.</text>
</comment>
<dbReference type="InterPro" id="IPR017853">
    <property type="entry name" value="GH"/>
</dbReference>
<dbReference type="CDD" id="cd02860">
    <property type="entry name" value="E_set_Pullulanase"/>
    <property type="match status" value="1"/>
</dbReference>
<sequence>MLWPDAGPNDRVHLVGGPEGNEAIALVPKHSGPGRAVCERHPHLADLPAFTVPEEFVRNVDRLETWLRHRLTVRTSGGTQQWERSTGVQVAGVLDDLYATDHPLGIVWERGVPSFHLWAPTAHRVRLHLFETSTSRRPRQVVEMTRGGMRPGGASPLPNDRGVFSVRGDAGWKLAYYLYEVEVYAPSKGDVVTNRVTDPYSVGLSCDGRRSQVLDLDDPALAPTGWDVLPKPRLDRFEDIVLYELHVRDFSALDPGTPTHLRGTYLAFTLDSTPTRHLRRLAEAGVTHVHLLPIQDFATVDEDRSSWEFPVGLEGLPPDSEEQQARIHELRGRLGYNWGYDPQHFGVPEGSYSTAPDGPARIFEVRRMVQALARLGLRVVMDVVYNHTFKCGQSPRSILDRIVPGYYHRLDENGKVTTSTCCANTASENRMMERLIGDDLVRWATQYRIDGFRFDLMGHHMKRNVVAWRDRLRSLRLDADGIDGPRIYLYGEGWDFGEVVNGKRGENASQLRMAGTGVGTFNDRIRDAVRGGSPFSDRRAQGFGTGLYHAPAFDGKGEDEKERLRELSDRLRIALSGNLREFRFVDREGKHVVAGDVHLGGYAATPTESIQYVSAHDNETLFDKVLFSTPEDMPLEDRIRMHVLSLAIILLAQGIPFLHAGSELLRSKSFDADSYRSGDWFNQLDFTGDTHGFGRGLPPAKKNADRWDILRPLLSRADLVPTREQILNTRDQIETLLRVRKSTPLFRLPDLAQIQSATTFFDQGADPGWIAYSLATESSAAHWVLFHSHGSTRKLAHPSLVGRTLQLHPLLANGADRLLATEATFDPKRGAFRIPKWSAAVFVEAPGS</sequence>
<evidence type="ECO:0000313" key="4">
    <source>
        <dbReference type="Proteomes" id="UP000739538"/>
    </source>
</evidence>
<dbReference type="SUPFAM" id="SSF81296">
    <property type="entry name" value="E set domains"/>
    <property type="match status" value="2"/>
</dbReference>
<evidence type="ECO:0000256" key="1">
    <source>
        <dbReference type="ARBA" id="ARBA00008061"/>
    </source>
</evidence>
<dbReference type="SMART" id="SM00642">
    <property type="entry name" value="Aamy"/>
    <property type="match status" value="1"/>
</dbReference>
<dbReference type="GO" id="GO:0051060">
    <property type="term" value="F:pullulanase activity"/>
    <property type="evidence" value="ECO:0007669"/>
    <property type="project" value="InterPro"/>
</dbReference>
<evidence type="ECO:0000313" key="3">
    <source>
        <dbReference type="EMBL" id="MCA9757663.1"/>
    </source>
</evidence>
<accession>A0A956NEJ6</accession>
<dbReference type="Proteomes" id="UP000739538">
    <property type="component" value="Unassembled WGS sequence"/>
</dbReference>
<reference evidence="3" key="2">
    <citation type="journal article" date="2021" name="Microbiome">
        <title>Successional dynamics and alternative stable states in a saline activated sludge microbial community over 9 years.</title>
        <authorList>
            <person name="Wang Y."/>
            <person name="Ye J."/>
            <person name="Ju F."/>
            <person name="Liu L."/>
            <person name="Boyd J.A."/>
            <person name="Deng Y."/>
            <person name="Parks D.H."/>
            <person name="Jiang X."/>
            <person name="Yin X."/>
            <person name="Woodcroft B.J."/>
            <person name="Tyson G.W."/>
            <person name="Hugenholtz P."/>
            <person name="Polz M.F."/>
            <person name="Zhang T."/>
        </authorList>
    </citation>
    <scope>NUCLEOTIDE SEQUENCE</scope>
    <source>
        <strain evidence="3">HKST-UBA02</strain>
    </source>
</reference>
<dbReference type="PANTHER" id="PTHR43002">
    <property type="entry name" value="GLYCOGEN DEBRANCHING ENZYME"/>
    <property type="match status" value="1"/>
</dbReference>
<dbReference type="SUPFAM" id="SSF51011">
    <property type="entry name" value="Glycosyl hydrolase domain"/>
    <property type="match status" value="1"/>
</dbReference>
<feature type="domain" description="Glycosyl hydrolase family 13 catalytic" evidence="2">
    <location>
        <begin position="244"/>
        <end position="723"/>
    </location>
</feature>
<dbReference type="InterPro" id="IPR040671">
    <property type="entry name" value="Pullulanase_N2"/>
</dbReference>
<reference evidence="3" key="1">
    <citation type="submission" date="2020-04" db="EMBL/GenBank/DDBJ databases">
        <authorList>
            <person name="Zhang T."/>
        </authorList>
    </citation>
    <scope>NUCLEOTIDE SEQUENCE</scope>
    <source>
        <strain evidence="3">HKST-UBA02</strain>
    </source>
</reference>
<protein>
    <submittedName>
        <fullName evidence="3">Pullulanase-type alpha-1,6-glucosidase</fullName>
    </submittedName>
</protein>
<name>A0A956NEJ6_UNCEI</name>
<evidence type="ECO:0000259" key="2">
    <source>
        <dbReference type="SMART" id="SM00642"/>
    </source>
</evidence>
<organism evidence="3 4">
    <name type="scientific">Eiseniibacteriota bacterium</name>
    <dbReference type="NCBI Taxonomy" id="2212470"/>
    <lineage>
        <taxon>Bacteria</taxon>
        <taxon>Candidatus Eiseniibacteriota</taxon>
    </lineage>
</organism>
<dbReference type="Gene3D" id="2.60.40.10">
    <property type="entry name" value="Immunoglobulins"/>
    <property type="match status" value="1"/>
</dbReference>
<dbReference type="SUPFAM" id="SSF51445">
    <property type="entry name" value="(Trans)glycosidases"/>
    <property type="match status" value="1"/>
</dbReference>
<dbReference type="EMBL" id="JAGQHS010000111">
    <property type="protein sequence ID" value="MCA9757663.1"/>
    <property type="molecule type" value="Genomic_DNA"/>
</dbReference>